<keyword evidence="2" id="KW-1185">Reference proteome</keyword>
<dbReference type="HOGENOM" id="CLU_2589523_0_0_1"/>
<comment type="caution">
    <text evidence="1">The sequence shown here is derived from an EMBL/GenBank/DDBJ whole genome shotgun (WGS) entry which is preliminary data.</text>
</comment>
<dbReference type="GeneID" id="19160787"/>
<dbReference type="RefSeq" id="XP_007724988.1">
    <property type="nucleotide sequence ID" value="XM_007726798.1"/>
</dbReference>
<accession>W9Y7E7</accession>
<dbReference type="EMBL" id="AMWN01000005">
    <property type="protein sequence ID" value="EXJ85550.1"/>
    <property type="molecule type" value="Genomic_DNA"/>
</dbReference>
<gene>
    <name evidence="1" type="ORF">A1O1_05914</name>
</gene>
<name>W9Y7E7_9EURO</name>
<evidence type="ECO:0000313" key="1">
    <source>
        <dbReference type="EMBL" id="EXJ85550.1"/>
    </source>
</evidence>
<dbReference type="Proteomes" id="UP000019484">
    <property type="component" value="Unassembled WGS sequence"/>
</dbReference>
<protein>
    <submittedName>
        <fullName evidence="1">Uncharacterized protein</fullName>
    </submittedName>
</protein>
<dbReference type="AlphaFoldDB" id="W9Y7E7"/>
<reference evidence="1 2" key="1">
    <citation type="submission" date="2013-03" db="EMBL/GenBank/DDBJ databases">
        <title>The Genome Sequence of Capronia coronata CBS 617.96.</title>
        <authorList>
            <consortium name="The Broad Institute Genomics Platform"/>
            <person name="Cuomo C."/>
            <person name="de Hoog S."/>
            <person name="Gorbushina A."/>
            <person name="Walker B."/>
            <person name="Young S.K."/>
            <person name="Zeng Q."/>
            <person name="Gargeya S."/>
            <person name="Fitzgerald M."/>
            <person name="Haas B."/>
            <person name="Abouelleil A."/>
            <person name="Allen A.W."/>
            <person name="Alvarado L."/>
            <person name="Arachchi H.M."/>
            <person name="Berlin A.M."/>
            <person name="Chapman S.B."/>
            <person name="Gainer-Dewar J."/>
            <person name="Goldberg J."/>
            <person name="Griggs A."/>
            <person name="Gujja S."/>
            <person name="Hansen M."/>
            <person name="Howarth C."/>
            <person name="Imamovic A."/>
            <person name="Ireland A."/>
            <person name="Larimer J."/>
            <person name="McCowan C."/>
            <person name="Murphy C."/>
            <person name="Pearson M."/>
            <person name="Poon T.W."/>
            <person name="Priest M."/>
            <person name="Roberts A."/>
            <person name="Saif S."/>
            <person name="Shea T."/>
            <person name="Sisk P."/>
            <person name="Sykes S."/>
            <person name="Wortman J."/>
            <person name="Nusbaum C."/>
            <person name="Birren B."/>
        </authorList>
    </citation>
    <scope>NUCLEOTIDE SEQUENCE [LARGE SCALE GENOMIC DNA]</scope>
    <source>
        <strain evidence="1 2">CBS 617.96</strain>
    </source>
</reference>
<evidence type="ECO:0000313" key="2">
    <source>
        <dbReference type="Proteomes" id="UP000019484"/>
    </source>
</evidence>
<dbReference type="OrthoDB" id="4115141at2759"/>
<organism evidence="1 2">
    <name type="scientific">Capronia coronata CBS 617.96</name>
    <dbReference type="NCBI Taxonomy" id="1182541"/>
    <lineage>
        <taxon>Eukaryota</taxon>
        <taxon>Fungi</taxon>
        <taxon>Dikarya</taxon>
        <taxon>Ascomycota</taxon>
        <taxon>Pezizomycotina</taxon>
        <taxon>Eurotiomycetes</taxon>
        <taxon>Chaetothyriomycetidae</taxon>
        <taxon>Chaetothyriales</taxon>
        <taxon>Herpotrichiellaceae</taxon>
        <taxon>Capronia</taxon>
    </lineage>
</organism>
<sequence length="80" mass="8831">MLGVEALNGGTAMHAFVQRQLHEMSHHVGMYSPLTAKSVLERFWASGETSWDACFDTPHLFCTQMAINVARVVSPVLPES</sequence>
<proteinExistence type="predicted"/>